<dbReference type="Proteomes" id="UP001165685">
    <property type="component" value="Unassembled WGS sequence"/>
</dbReference>
<keyword evidence="1" id="KW-1133">Transmembrane helix</keyword>
<feature type="domain" description="DUF5941" evidence="2">
    <location>
        <begin position="4"/>
        <end position="188"/>
    </location>
</feature>
<feature type="transmembrane region" description="Helical" evidence="1">
    <location>
        <begin position="143"/>
        <end position="171"/>
    </location>
</feature>
<evidence type="ECO:0000313" key="3">
    <source>
        <dbReference type="EMBL" id="MDA2805470.1"/>
    </source>
</evidence>
<dbReference type="Pfam" id="PF19365">
    <property type="entry name" value="DUF5941"/>
    <property type="match status" value="1"/>
</dbReference>
<organism evidence="3 4">
    <name type="scientific">Nocardiopsis suaedae</name>
    <dbReference type="NCBI Taxonomy" id="3018444"/>
    <lineage>
        <taxon>Bacteria</taxon>
        <taxon>Bacillati</taxon>
        <taxon>Actinomycetota</taxon>
        <taxon>Actinomycetes</taxon>
        <taxon>Streptosporangiales</taxon>
        <taxon>Nocardiopsidaceae</taxon>
        <taxon>Nocardiopsis</taxon>
    </lineage>
</organism>
<keyword evidence="4" id="KW-1185">Reference proteome</keyword>
<proteinExistence type="predicted"/>
<dbReference type="RefSeq" id="WP_270678123.1">
    <property type="nucleotide sequence ID" value="NZ_JAQFWP010000021.1"/>
</dbReference>
<evidence type="ECO:0000313" key="4">
    <source>
        <dbReference type="Proteomes" id="UP001165685"/>
    </source>
</evidence>
<keyword evidence="1" id="KW-0472">Membrane</keyword>
<accession>A0ABT4TLB7</accession>
<comment type="caution">
    <text evidence="3">The sequence shown here is derived from an EMBL/GenBank/DDBJ whole genome shotgun (WGS) entry which is preliminary data.</text>
</comment>
<keyword evidence="1" id="KW-0812">Transmembrane</keyword>
<dbReference type="InterPro" id="IPR045985">
    <property type="entry name" value="DUF5941"/>
</dbReference>
<feature type="transmembrane region" description="Helical" evidence="1">
    <location>
        <begin position="20"/>
        <end position="41"/>
    </location>
</feature>
<evidence type="ECO:0000259" key="2">
    <source>
        <dbReference type="Pfam" id="PF19365"/>
    </source>
</evidence>
<reference evidence="3" key="1">
    <citation type="submission" date="2023-01" db="EMBL/GenBank/DDBJ databases">
        <title>Draft genome sequence of Nocardiopsis sp. LSu2-4 isolated from halophytes.</title>
        <authorList>
            <person name="Duangmal K."/>
            <person name="Chantavorakit T."/>
        </authorList>
    </citation>
    <scope>NUCLEOTIDE SEQUENCE</scope>
    <source>
        <strain evidence="3">LSu2-4</strain>
    </source>
</reference>
<dbReference type="EMBL" id="JAQFWP010000021">
    <property type="protein sequence ID" value="MDA2805470.1"/>
    <property type="molecule type" value="Genomic_DNA"/>
</dbReference>
<feature type="transmembrane region" description="Helical" evidence="1">
    <location>
        <begin position="86"/>
        <end position="112"/>
    </location>
</feature>
<sequence length="200" mass="19665">MRFLRDDGHLARLLGRLAGGALPPLPPAAAAALVTGVLLAAGLGAATGITLFAPVAALLLAGAASAHPHGGRHDPLAVPLLRGAEYLYLLALGTGGGVPGPLVFVLLVVVALHHCGTVCRARQGAGPPDRAARAALGWDGRMLLAAAGGALGWLPFAFGALTGYLAVLLAYGAVAGWARTPVADLADTGDEPGGAGASTT</sequence>
<protein>
    <submittedName>
        <fullName evidence="3">DUF5941 domain-containing protein</fullName>
    </submittedName>
</protein>
<evidence type="ECO:0000256" key="1">
    <source>
        <dbReference type="SAM" id="Phobius"/>
    </source>
</evidence>
<gene>
    <name evidence="3" type="ORF">O4U47_13190</name>
</gene>
<name>A0ABT4TLB7_9ACTN</name>
<feature type="transmembrane region" description="Helical" evidence="1">
    <location>
        <begin position="48"/>
        <end position="66"/>
    </location>
</feature>